<dbReference type="Proteomes" id="UP000321378">
    <property type="component" value="Chromosome"/>
</dbReference>
<dbReference type="EMBL" id="AP019840">
    <property type="protein sequence ID" value="BBM51337.1"/>
    <property type="molecule type" value="Genomic_DNA"/>
</dbReference>
<accession>A0A510JXS8</accession>
<evidence type="ECO:0000313" key="1">
    <source>
        <dbReference type="EMBL" id="BBM44190.1"/>
    </source>
</evidence>
<keyword evidence="4" id="KW-1185">Reference proteome</keyword>
<gene>
    <name evidence="1" type="ORF">JMUB3870_0297</name>
    <name evidence="2" type="ORF">JMUB3935_0304</name>
</gene>
<protein>
    <recommendedName>
        <fullName evidence="5">MORN repeat protein</fullName>
    </recommendedName>
</protein>
<dbReference type="EMBL" id="AP019831">
    <property type="protein sequence ID" value="BBM44190.1"/>
    <property type="molecule type" value="Genomic_DNA"/>
</dbReference>
<dbReference type="RefSeq" id="WP_026749598.1">
    <property type="nucleotide sequence ID" value="NZ_AP019831.1"/>
</dbReference>
<dbReference type="Proteomes" id="UP000422644">
    <property type="component" value="Chromosome"/>
</dbReference>
<evidence type="ECO:0008006" key="5">
    <source>
        <dbReference type="Google" id="ProtNLM"/>
    </source>
</evidence>
<dbReference type="STRING" id="1122173.GCA_000482505_02049"/>
<name>A0A510JXS8_9FUSO</name>
<sequence length="323" mass="37352">MKKLIMIILLGISSVLNAIKLSEINGLKRLNMYDQIKNFETDRIISKEESKKVNGIIYAKGEDLPFNGVIVTRDKKGNIIDLSIIKNGKLDFLSFKFYENGKVRLILGVKNGMLEGWTQEYYESGEGKSQKFYKNGKLRNITEWYDKSSFKRTLEIGENMEADLYFYYPNGPEEIHIEAIAVDKENGVGYKYKTVKLNDELGRKLKVKIEYPEDSKDNGLVNGLNYFYDKNGKLKYEIAFKDANPENFKIKNIIVYGDYEASKIQCEQNLKTGVGWICKKENSLFETNDVKEVLSNDEIKEIKEILKYAINKINIKEDENIKL</sequence>
<dbReference type="SUPFAM" id="SSF82185">
    <property type="entry name" value="Histone H3 K4-specific methyltransferase SET7/9 N-terminal domain"/>
    <property type="match status" value="1"/>
</dbReference>
<dbReference type="OrthoDB" id="80290at2"/>
<dbReference type="Gene3D" id="3.90.930.1">
    <property type="match status" value="1"/>
</dbReference>
<organism evidence="1 4">
    <name type="scientific">Leptotrichia trevisanii</name>
    <dbReference type="NCBI Taxonomy" id="109328"/>
    <lineage>
        <taxon>Bacteria</taxon>
        <taxon>Fusobacteriati</taxon>
        <taxon>Fusobacteriota</taxon>
        <taxon>Fusobacteriia</taxon>
        <taxon>Fusobacteriales</taxon>
        <taxon>Leptotrichiaceae</taxon>
        <taxon>Leptotrichia</taxon>
    </lineage>
</organism>
<reference evidence="1 4" key="1">
    <citation type="submission" date="2019-07" db="EMBL/GenBank/DDBJ databases">
        <title>Complete Genome Sequence of Leptotrichia trevisanii Strain JMUB3870.</title>
        <authorList>
            <person name="Watanabe S."/>
            <person name="Cui L."/>
        </authorList>
    </citation>
    <scope>NUCLEOTIDE SEQUENCE [LARGE SCALE GENOMIC DNA]</scope>
    <source>
        <strain evidence="1 4">JMUB3870</strain>
    </source>
</reference>
<evidence type="ECO:0000313" key="3">
    <source>
        <dbReference type="Proteomes" id="UP000321378"/>
    </source>
</evidence>
<evidence type="ECO:0000313" key="4">
    <source>
        <dbReference type="Proteomes" id="UP000422644"/>
    </source>
</evidence>
<reference evidence="2 3" key="2">
    <citation type="submission" date="2019-07" db="EMBL/GenBank/DDBJ databases">
        <title>Complete Genome Sequence of Leptotrichia trevisanii Strain JMUB3935.</title>
        <authorList>
            <person name="Watanabe S."/>
            <person name="Cui L."/>
        </authorList>
    </citation>
    <scope>NUCLEOTIDE SEQUENCE [LARGE SCALE GENOMIC DNA]</scope>
    <source>
        <strain evidence="2 3">JMUB3935</strain>
    </source>
</reference>
<proteinExistence type="predicted"/>
<dbReference type="AlphaFoldDB" id="A0A510JXS8"/>
<evidence type="ECO:0000313" key="2">
    <source>
        <dbReference type="EMBL" id="BBM51337.1"/>
    </source>
</evidence>